<keyword evidence="1" id="KW-0812">Transmembrane</keyword>
<evidence type="ECO:0000313" key="2">
    <source>
        <dbReference type="EMBL" id="CCA22609.1"/>
    </source>
</evidence>
<feature type="transmembrane region" description="Helical" evidence="1">
    <location>
        <begin position="68"/>
        <end position="87"/>
    </location>
</feature>
<reference evidence="2" key="2">
    <citation type="submission" date="2011-02" db="EMBL/GenBank/DDBJ databases">
        <authorList>
            <person name="MacLean D."/>
        </authorList>
    </citation>
    <scope>NUCLEOTIDE SEQUENCE</scope>
</reference>
<name>F0WMS4_9STRA</name>
<reference evidence="2" key="1">
    <citation type="journal article" date="2011" name="PLoS Biol.">
        <title>Gene gain and loss during evolution of obligate parasitism in the white rust pathogen of Arabidopsis thaliana.</title>
        <authorList>
            <person name="Kemen E."/>
            <person name="Gardiner A."/>
            <person name="Schultz-Larsen T."/>
            <person name="Kemen A.C."/>
            <person name="Balmuth A.L."/>
            <person name="Robert-Seilaniantz A."/>
            <person name="Bailey K."/>
            <person name="Holub E."/>
            <person name="Studholme D.J."/>
            <person name="Maclean D."/>
            <person name="Jones J.D."/>
        </authorList>
    </citation>
    <scope>NUCLEOTIDE SEQUENCE</scope>
</reference>
<sequence length="189" mass="21687">MPTKFFVLIGANLCGTLYLHKDTPRKVMRTFELKSKNAAAVYENREPCHLIALIQLGINCTCMILFHRSWWCFLFGIIVALLGYSGSRMPATHKRITLIHLYFLGNWAMLLLQMISMALLIGRISAWNSFNIWKCFLLLSKSFILSAQFYFTYLGMQRSQAYRAELWRNPPPIEKTTLDAGSGHSSLVI</sequence>
<keyword evidence="1" id="KW-1133">Transmembrane helix</keyword>
<keyword evidence="1" id="KW-0472">Membrane</keyword>
<feature type="transmembrane region" description="Helical" evidence="1">
    <location>
        <begin position="130"/>
        <end position="153"/>
    </location>
</feature>
<dbReference type="EMBL" id="FR824205">
    <property type="protein sequence ID" value="CCA22609.1"/>
    <property type="molecule type" value="Genomic_DNA"/>
</dbReference>
<proteinExistence type="predicted"/>
<evidence type="ECO:0000256" key="1">
    <source>
        <dbReference type="SAM" id="Phobius"/>
    </source>
</evidence>
<dbReference type="HOGENOM" id="CLU_142555_0_0_1"/>
<gene>
    <name evidence="2" type="primary">AlNc14C160G7760</name>
    <name evidence="2" type="ORF">ALNC14_087520</name>
</gene>
<feature type="transmembrane region" description="Helical" evidence="1">
    <location>
        <begin position="99"/>
        <end position="124"/>
    </location>
</feature>
<dbReference type="AlphaFoldDB" id="F0WMS4"/>
<accession>F0WMS4</accession>
<organism evidence="2">
    <name type="scientific">Albugo laibachii Nc14</name>
    <dbReference type="NCBI Taxonomy" id="890382"/>
    <lineage>
        <taxon>Eukaryota</taxon>
        <taxon>Sar</taxon>
        <taxon>Stramenopiles</taxon>
        <taxon>Oomycota</taxon>
        <taxon>Peronosporomycetes</taxon>
        <taxon>Albuginales</taxon>
        <taxon>Albuginaceae</taxon>
        <taxon>Albugo</taxon>
    </lineage>
</organism>
<protein>
    <submittedName>
        <fullName evidence="2">Uncharacterized protein AlNc14C160G7760</fullName>
    </submittedName>
</protein>